<feature type="coiled-coil region" evidence="1">
    <location>
        <begin position="27"/>
        <end position="54"/>
    </location>
</feature>
<gene>
    <name evidence="2" type="ORF">SVXNc_1029</name>
</gene>
<dbReference type="EMBL" id="CP104395">
    <property type="protein sequence ID" value="WEL20021.1"/>
    <property type="molecule type" value="Genomic_DNA"/>
</dbReference>
<evidence type="ECO:0000313" key="2">
    <source>
        <dbReference type="EMBL" id="WEL20021.1"/>
    </source>
</evidence>
<protein>
    <submittedName>
        <fullName evidence="2">Uncharacterized protein</fullName>
    </submittedName>
</protein>
<keyword evidence="3" id="KW-1185">Reference proteome</keyword>
<evidence type="ECO:0000256" key="1">
    <source>
        <dbReference type="SAM" id="Coils"/>
    </source>
</evidence>
<proteinExistence type="predicted"/>
<dbReference type="RefSeq" id="WP_347721850.1">
    <property type="nucleotide sequence ID" value="NZ_CP104395.1"/>
</dbReference>
<dbReference type="GeneID" id="90590467"/>
<evidence type="ECO:0000313" key="3">
    <source>
        <dbReference type="Proteomes" id="UP001218034"/>
    </source>
</evidence>
<accession>A0ABY8CL42</accession>
<dbReference type="Proteomes" id="UP001218034">
    <property type="component" value="Chromosome"/>
</dbReference>
<reference evidence="2 3" key="1">
    <citation type="submission" date="2022-09" db="EMBL/GenBank/DDBJ databases">
        <title>Xylan utilization by haloarchaea-nanohaloarchaea associations.</title>
        <authorList>
            <person name="Yakimov M."/>
        </authorList>
    </citation>
    <scope>NUCLEOTIDE SEQUENCE [LARGE SCALE GENOMIC DNA]</scope>
    <source>
        <strain evidence="2 3">SVXNc</strain>
    </source>
</reference>
<sequence>MTNDLDRHASGVDSSLDGVDRMLEGIRDRTNNQIEDMRDEIERQRDVLDRMGHQDFVKGLRDIERHYNTDYDTKSDARQAENDIDATFVRHGYDMPFEDVGLSRVDVDDSAGFDWFADKVTTRRAVLAGAATAIGGLIGTDFFNSFEGDHPGTGGVRFGQDDIDGWGAMEDPRAGYMSSPPCDKTDEEVRETLDLDAEVSDTFYELNGEDLDVYVFQDGLLDYKGSMDYRGSLEGVCQ</sequence>
<keyword evidence="1" id="KW-0175">Coiled coil</keyword>
<organism evidence="2 3">
    <name type="scientific">Candidatus Nanohalococcus occultus</name>
    <dbReference type="NCBI Taxonomy" id="2978047"/>
    <lineage>
        <taxon>Archaea</taxon>
        <taxon>Candidatus Nanohalarchaeota</taxon>
        <taxon>Candidatus Nanohalarchaeota incertae sedis</taxon>
        <taxon>Candidatus Nanohalococcus</taxon>
    </lineage>
</organism>
<name>A0ABY8CL42_9ARCH</name>